<proteinExistence type="predicted"/>
<accession>A0ABQ6GM25</accession>
<reference evidence="3 4" key="1">
    <citation type="submission" date="2023-03" db="EMBL/GenBank/DDBJ databases">
        <title>Draft genome sequence of Thalassotalea insulae KCTC 62186T.</title>
        <authorList>
            <person name="Sawabe T."/>
        </authorList>
    </citation>
    <scope>NUCLEOTIDE SEQUENCE [LARGE SCALE GENOMIC DNA]</scope>
    <source>
        <strain evidence="3 4">KCTC 62186</strain>
    </source>
</reference>
<comment type="caution">
    <text evidence="3">The sequence shown here is derived from an EMBL/GenBank/DDBJ whole genome shotgun (WGS) entry which is preliminary data.</text>
</comment>
<feature type="domain" description="DUF4097" evidence="2">
    <location>
        <begin position="39"/>
        <end position="246"/>
    </location>
</feature>
<organism evidence="3 4">
    <name type="scientific">Thalassotalea insulae</name>
    <dbReference type="NCBI Taxonomy" id="2056778"/>
    <lineage>
        <taxon>Bacteria</taxon>
        <taxon>Pseudomonadati</taxon>
        <taxon>Pseudomonadota</taxon>
        <taxon>Gammaproteobacteria</taxon>
        <taxon>Alteromonadales</taxon>
        <taxon>Colwelliaceae</taxon>
        <taxon>Thalassotalea</taxon>
    </lineage>
</organism>
<dbReference type="EMBL" id="BSST01000001">
    <property type="protein sequence ID" value="GLX77055.1"/>
    <property type="molecule type" value="Genomic_DNA"/>
</dbReference>
<dbReference type="RefSeq" id="WP_284242884.1">
    <property type="nucleotide sequence ID" value="NZ_BSST01000001.1"/>
</dbReference>
<name>A0ABQ6GM25_9GAMM</name>
<sequence length="250" mass="27335">MYKKKILFLSVLLFNASAFADVRDEIVKTFEVSEQAEFRLENINGDVEVNGWDKNEIKVQAILIADDQDDLARITVDIDESSRGVSVETRYKKSSQWRDHNSGSVDYVIYLPKAAKLADIELVNGSLTVEDVQGEAKFKLVNGSIAAQGLMNDSEISSVNGSIDVSYSAASPQLNDIRIDTVNGQVELNLPENIGADVDIETMHGSIRNDFGLSVDKGKFVGRNLHGTIGSGDVNISIESVNGGVRLLKR</sequence>
<gene>
    <name evidence="3" type="ORF">tinsulaeT_03950</name>
</gene>
<evidence type="ECO:0000313" key="4">
    <source>
        <dbReference type="Proteomes" id="UP001157186"/>
    </source>
</evidence>
<evidence type="ECO:0000313" key="3">
    <source>
        <dbReference type="EMBL" id="GLX77055.1"/>
    </source>
</evidence>
<evidence type="ECO:0000256" key="1">
    <source>
        <dbReference type="SAM" id="SignalP"/>
    </source>
</evidence>
<dbReference type="InterPro" id="IPR025164">
    <property type="entry name" value="Toastrack_DUF4097"/>
</dbReference>
<protein>
    <recommendedName>
        <fullName evidence="2">DUF4097 domain-containing protein</fullName>
    </recommendedName>
</protein>
<keyword evidence="4" id="KW-1185">Reference proteome</keyword>
<dbReference type="Proteomes" id="UP001157186">
    <property type="component" value="Unassembled WGS sequence"/>
</dbReference>
<evidence type="ECO:0000259" key="2">
    <source>
        <dbReference type="Pfam" id="PF13349"/>
    </source>
</evidence>
<keyword evidence="1" id="KW-0732">Signal</keyword>
<feature type="signal peptide" evidence="1">
    <location>
        <begin position="1"/>
        <end position="20"/>
    </location>
</feature>
<dbReference type="Pfam" id="PF13349">
    <property type="entry name" value="DUF4097"/>
    <property type="match status" value="1"/>
</dbReference>
<feature type="chain" id="PRO_5045988955" description="DUF4097 domain-containing protein" evidence="1">
    <location>
        <begin position="21"/>
        <end position="250"/>
    </location>
</feature>